<comment type="caution">
    <text evidence="1">The sequence shown here is derived from an EMBL/GenBank/DDBJ whole genome shotgun (WGS) entry which is preliminary data.</text>
</comment>
<name>A0ABP0P7N5_9DINO</name>
<evidence type="ECO:0000313" key="1">
    <source>
        <dbReference type="EMBL" id="CAK9071761.1"/>
    </source>
</evidence>
<gene>
    <name evidence="1" type="ORF">CCMP2556_LOCUS35273</name>
</gene>
<dbReference type="Proteomes" id="UP001642484">
    <property type="component" value="Unassembled WGS sequence"/>
</dbReference>
<accession>A0ABP0P7N5</accession>
<proteinExistence type="predicted"/>
<evidence type="ECO:0000313" key="2">
    <source>
        <dbReference type="Proteomes" id="UP001642484"/>
    </source>
</evidence>
<feature type="non-terminal residue" evidence="1">
    <location>
        <position position="1"/>
    </location>
</feature>
<sequence>DRAKEVVGFAYDERTRMRKELNYADVYHSANRYGSGKEQVPIVLPRSQLYSFLRGRLVLGRESLRLQGHGWDPRHLMLYSESNLQDLAGNSFSANVIMAVIAAVLCSLRFVSESEAEENDDISEMVRQMQEPFQNMES</sequence>
<keyword evidence="2" id="KW-1185">Reference proteome</keyword>
<reference evidence="1 2" key="1">
    <citation type="submission" date="2024-02" db="EMBL/GenBank/DDBJ databases">
        <authorList>
            <person name="Chen Y."/>
            <person name="Shah S."/>
            <person name="Dougan E. K."/>
            <person name="Thang M."/>
            <person name="Chan C."/>
        </authorList>
    </citation>
    <scope>NUCLEOTIDE SEQUENCE [LARGE SCALE GENOMIC DNA]</scope>
</reference>
<dbReference type="EMBL" id="CAXAMN010022670">
    <property type="protein sequence ID" value="CAK9071761.1"/>
    <property type="molecule type" value="Genomic_DNA"/>
</dbReference>
<organism evidence="1 2">
    <name type="scientific">Durusdinium trenchii</name>
    <dbReference type="NCBI Taxonomy" id="1381693"/>
    <lineage>
        <taxon>Eukaryota</taxon>
        <taxon>Sar</taxon>
        <taxon>Alveolata</taxon>
        <taxon>Dinophyceae</taxon>
        <taxon>Suessiales</taxon>
        <taxon>Symbiodiniaceae</taxon>
        <taxon>Durusdinium</taxon>
    </lineage>
</organism>
<protein>
    <submittedName>
        <fullName evidence="1">Uncharacterized protein</fullName>
    </submittedName>
</protein>